<dbReference type="InterPro" id="IPR036052">
    <property type="entry name" value="TrpB-like_PALP_sf"/>
</dbReference>
<dbReference type="InterPro" id="IPR004450">
    <property type="entry name" value="Thr_synthase-like"/>
</dbReference>
<comment type="similarity">
    <text evidence="2">Belongs to the threonine synthase family.</text>
</comment>
<dbReference type="InterPro" id="IPR001926">
    <property type="entry name" value="TrpB-like_PALP"/>
</dbReference>
<dbReference type="Pfam" id="PF14821">
    <property type="entry name" value="Thr_synth_N"/>
    <property type="match status" value="1"/>
</dbReference>
<dbReference type="InterPro" id="IPR037158">
    <property type="entry name" value="Thr_synth_N_sf"/>
</dbReference>
<dbReference type="AlphaFoldDB" id="A0A562MK41"/>
<evidence type="ECO:0000256" key="3">
    <source>
        <dbReference type="ARBA" id="ARBA00022898"/>
    </source>
</evidence>
<comment type="caution">
    <text evidence="9">The sequence shown here is derived from an EMBL/GenBank/DDBJ whole genome shotgun (WGS) entry which is preliminary data.</text>
</comment>
<dbReference type="Gene3D" id="3.90.1380.10">
    <property type="entry name" value="Threonine synthase, N-terminal domain"/>
    <property type="match status" value="1"/>
</dbReference>
<evidence type="ECO:0000256" key="1">
    <source>
        <dbReference type="ARBA" id="ARBA00001933"/>
    </source>
</evidence>
<evidence type="ECO:0000256" key="6">
    <source>
        <dbReference type="PIRSR" id="PIRSR604450-51"/>
    </source>
</evidence>
<evidence type="ECO:0000313" key="10">
    <source>
        <dbReference type="Proteomes" id="UP000315908"/>
    </source>
</evidence>
<dbReference type="NCBIfam" id="TIGR00260">
    <property type="entry name" value="thrC"/>
    <property type="match status" value="1"/>
</dbReference>
<dbReference type="GO" id="GO:0009088">
    <property type="term" value="P:threonine biosynthetic process"/>
    <property type="evidence" value="ECO:0007669"/>
    <property type="project" value="UniProtKB-UniRule"/>
</dbReference>
<evidence type="ECO:0000313" key="9">
    <source>
        <dbReference type="EMBL" id="TWI20274.1"/>
    </source>
</evidence>
<evidence type="ECO:0000256" key="5">
    <source>
        <dbReference type="NCBIfam" id="TIGR00260"/>
    </source>
</evidence>
<dbReference type="Proteomes" id="UP000315908">
    <property type="component" value="Unassembled WGS sequence"/>
</dbReference>
<evidence type="ECO:0000256" key="2">
    <source>
        <dbReference type="ARBA" id="ARBA00005517"/>
    </source>
</evidence>
<dbReference type="InterPro" id="IPR029144">
    <property type="entry name" value="Thr_synth_N"/>
</dbReference>
<keyword evidence="4" id="KW-0456">Lyase</keyword>
<proteinExistence type="inferred from homology"/>
<keyword evidence="3 6" id="KW-0663">Pyridoxal phosphate</keyword>
<feature type="domain" description="Threonine synthase N-terminal" evidence="8">
    <location>
        <begin position="29"/>
        <end position="106"/>
    </location>
</feature>
<evidence type="ECO:0000259" key="8">
    <source>
        <dbReference type="Pfam" id="PF14821"/>
    </source>
</evidence>
<comment type="cofactor">
    <cofactor evidence="1 6">
        <name>pyridoxal 5'-phosphate</name>
        <dbReference type="ChEBI" id="CHEBI:597326"/>
    </cofactor>
</comment>
<dbReference type="Gene3D" id="3.40.50.1100">
    <property type="match status" value="2"/>
</dbReference>
<feature type="modified residue" description="N6-(pyridoxal phosphate)lysine" evidence="6">
    <location>
        <position position="134"/>
    </location>
</feature>
<feature type="domain" description="Tryptophan synthase beta chain-like PALP" evidence="7">
    <location>
        <begin position="123"/>
        <end position="408"/>
    </location>
</feature>
<dbReference type="EC" id="4.2.3.1" evidence="5"/>
<dbReference type="GO" id="GO:0004795">
    <property type="term" value="F:threonine synthase activity"/>
    <property type="evidence" value="ECO:0007669"/>
    <property type="project" value="UniProtKB-UniRule"/>
</dbReference>
<dbReference type="PANTHER" id="PTHR42690:SF1">
    <property type="entry name" value="THREONINE SYNTHASE-LIKE 2"/>
    <property type="match status" value="1"/>
</dbReference>
<organism evidence="9 10">
    <name type="scientific">Sphingobacterium siyangense</name>
    <dbReference type="NCBI Taxonomy" id="459529"/>
    <lineage>
        <taxon>Bacteria</taxon>
        <taxon>Pseudomonadati</taxon>
        <taxon>Bacteroidota</taxon>
        <taxon>Sphingobacteriia</taxon>
        <taxon>Sphingobacteriales</taxon>
        <taxon>Sphingobacteriaceae</taxon>
        <taxon>Sphingobacterium</taxon>
    </lineage>
</organism>
<protein>
    <recommendedName>
        <fullName evidence="5">Threonine synthase</fullName>
        <ecNumber evidence="5">4.2.3.1</ecNumber>
    </recommendedName>
</protein>
<reference evidence="9 10" key="1">
    <citation type="journal article" date="2015" name="Stand. Genomic Sci.">
        <title>Genomic Encyclopedia of Bacterial and Archaeal Type Strains, Phase III: the genomes of soil and plant-associated and newly described type strains.</title>
        <authorList>
            <person name="Whitman W.B."/>
            <person name="Woyke T."/>
            <person name="Klenk H.P."/>
            <person name="Zhou Y."/>
            <person name="Lilburn T.G."/>
            <person name="Beck B.J."/>
            <person name="De Vos P."/>
            <person name="Vandamme P."/>
            <person name="Eisen J.A."/>
            <person name="Garrity G."/>
            <person name="Hugenholtz P."/>
            <person name="Kyrpides N.C."/>
        </authorList>
    </citation>
    <scope>NUCLEOTIDE SEQUENCE [LARGE SCALE GENOMIC DNA]</scope>
    <source>
        <strain evidence="9 10">CGMCC 1.6855</strain>
    </source>
</reference>
<gene>
    <name evidence="9" type="ORF">IQ31_02227</name>
</gene>
<accession>A0A562MK41</accession>
<name>A0A562MK41_9SPHI</name>
<dbReference type="EMBL" id="VLKR01000010">
    <property type="protein sequence ID" value="TWI20274.1"/>
    <property type="molecule type" value="Genomic_DNA"/>
</dbReference>
<sequence>MKYPHSKVNTNENNRMFYRPLQKDYLHMKFYSTNNKTLEVSFKDAVFNSLPADKGLYMPEEIPQLDPLFIKNIQQYSLQEIAFEVASTLLGNDIPKDDLKQIVNDAINFDAPVKFLTDSTAVLELFHGPSYAFKDFGARFMSRVMGYFSKTDDKLLDVLVATSGDTGGAVALGFLGVEGTRVTILYPKGKVSEVQELQLTTNGQNIRAIEVEGTFDDCQALVKQAFSDAELNAILRLTSANSINIARLIPQTFYYFYAYAQLKSQGVNEVVFTVPSGNFGNIGAGLLAYKMGLPVKHFVAATNVNDTVPRFLSSGKYEPLPSVQTLSNAMDVGNPSNWVRIQDLFGGNVAELKNMLSSYTFTDEETKEGMQKLLEESDYIACPHTAIAWLGARAYANEYPGPYASVFLSTAHPCKFPDAIAADVFEKIVLPVGAETLQGKEKLAESLKVDFEAFKKYLINHN</sequence>
<dbReference type="InterPro" id="IPR051166">
    <property type="entry name" value="Threonine_Synthase"/>
</dbReference>
<dbReference type="SUPFAM" id="SSF53686">
    <property type="entry name" value="Tryptophan synthase beta subunit-like PLP-dependent enzymes"/>
    <property type="match status" value="1"/>
</dbReference>
<dbReference type="PANTHER" id="PTHR42690">
    <property type="entry name" value="THREONINE SYNTHASE FAMILY MEMBER"/>
    <property type="match status" value="1"/>
</dbReference>
<dbReference type="Pfam" id="PF00291">
    <property type="entry name" value="PALP"/>
    <property type="match status" value="1"/>
</dbReference>
<evidence type="ECO:0000256" key="4">
    <source>
        <dbReference type="ARBA" id="ARBA00023239"/>
    </source>
</evidence>
<evidence type="ECO:0000259" key="7">
    <source>
        <dbReference type="Pfam" id="PF00291"/>
    </source>
</evidence>